<evidence type="ECO:0000313" key="3">
    <source>
        <dbReference type="Proteomes" id="UP000433945"/>
    </source>
</evidence>
<dbReference type="InterPro" id="IPR005151">
    <property type="entry name" value="Tail-specific_protease"/>
</dbReference>
<keyword evidence="3" id="KW-1185">Reference proteome</keyword>
<dbReference type="RefSeq" id="WP_157484679.1">
    <property type="nucleotide sequence ID" value="NZ_WOWP01000063.1"/>
</dbReference>
<evidence type="ECO:0000259" key="1">
    <source>
        <dbReference type="Pfam" id="PF03572"/>
    </source>
</evidence>
<dbReference type="Gene3D" id="3.90.226.10">
    <property type="entry name" value="2-enoyl-CoA Hydratase, Chain A, domain 1"/>
    <property type="match status" value="1"/>
</dbReference>
<sequence>MKKLLFFILFITACSKTKNTTEGFSNLDLPKYSKTALEKDFLLLINSLKEAHTGLYWYNTPIKFDSIVQLQQSKLKDSLNSLEFYNIIAPIIAYTKEDHCDISLPPDASTYLTEKGKFIPINVIVLNKKTFILNNPHAKTNIKGWQLLEINGLKTEAIYRKIFQTFASDGFIEISKYRFMDMYRLSLEYAKTISQPDYFNIKVKNPDTGQEKQLVLKACNYKKLAEIRKKLKQESILKIPQEPASISINNNTALLTVNSFSSDNFEEAGISFETFIKDAFLKIEKSGVKNLIIDMRENGGGTEGNEDFLFSFLTNKPYNKYKYVQASAFSYSFYQYTDYNLEDDYKELEADLKEEHYKAEDGRILRKPGIQAIEPLKKNAFHGNIFILTSGWTYSGGAEFSSLMREHTNAIFIGEETGGCFYGNTSGYIFELTLPNTKTLIDIPILKFVLDVNKNIPQGRGVLPDYEVEPTIKEFLEGKDIPMEFTKKLILKTS</sequence>
<dbReference type="InterPro" id="IPR029045">
    <property type="entry name" value="ClpP/crotonase-like_dom_sf"/>
</dbReference>
<dbReference type="OrthoDB" id="5480566at2"/>
<dbReference type="GO" id="GO:0008236">
    <property type="term" value="F:serine-type peptidase activity"/>
    <property type="evidence" value="ECO:0007669"/>
    <property type="project" value="InterPro"/>
</dbReference>
<dbReference type="Pfam" id="PF03572">
    <property type="entry name" value="Peptidase_S41"/>
    <property type="match status" value="1"/>
</dbReference>
<organism evidence="2 3">
    <name type="scientific">Flavobacterium rakeshii</name>
    <dbReference type="NCBI Taxonomy" id="1038845"/>
    <lineage>
        <taxon>Bacteria</taxon>
        <taxon>Pseudomonadati</taxon>
        <taxon>Bacteroidota</taxon>
        <taxon>Flavobacteriia</taxon>
        <taxon>Flavobacteriales</taxon>
        <taxon>Flavobacteriaceae</taxon>
        <taxon>Flavobacterium</taxon>
    </lineage>
</organism>
<protein>
    <recommendedName>
        <fullName evidence="1">Tail specific protease domain-containing protein</fullName>
    </recommendedName>
</protein>
<gene>
    <name evidence="2" type="ORF">GN157_17020</name>
</gene>
<dbReference type="SUPFAM" id="SSF52096">
    <property type="entry name" value="ClpP/crotonase"/>
    <property type="match status" value="1"/>
</dbReference>
<comment type="caution">
    <text evidence="2">The sequence shown here is derived from an EMBL/GenBank/DDBJ whole genome shotgun (WGS) entry which is preliminary data.</text>
</comment>
<dbReference type="EMBL" id="WOWP01000063">
    <property type="protein sequence ID" value="MUV05418.1"/>
    <property type="molecule type" value="Genomic_DNA"/>
</dbReference>
<dbReference type="GO" id="GO:0004175">
    <property type="term" value="F:endopeptidase activity"/>
    <property type="evidence" value="ECO:0007669"/>
    <property type="project" value="TreeGrafter"/>
</dbReference>
<evidence type="ECO:0000313" key="2">
    <source>
        <dbReference type="EMBL" id="MUV05418.1"/>
    </source>
</evidence>
<dbReference type="PANTHER" id="PTHR32060">
    <property type="entry name" value="TAIL-SPECIFIC PROTEASE"/>
    <property type="match status" value="1"/>
</dbReference>
<name>A0A6N8HID2_9FLAO</name>
<proteinExistence type="predicted"/>
<dbReference type="GO" id="GO:0006508">
    <property type="term" value="P:proteolysis"/>
    <property type="evidence" value="ECO:0007669"/>
    <property type="project" value="InterPro"/>
</dbReference>
<feature type="domain" description="Tail specific protease" evidence="1">
    <location>
        <begin position="252"/>
        <end position="468"/>
    </location>
</feature>
<dbReference type="AlphaFoldDB" id="A0A6N8HID2"/>
<reference evidence="2 3" key="1">
    <citation type="submission" date="2019-12" db="EMBL/GenBank/DDBJ databases">
        <authorList>
            <person name="Sun J.-Q."/>
        </authorList>
    </citation>
    <scope>NUCLEOTIDE SEQUENCE [LARGE SCALE GENOMIC DNA]</scope>
    <source>
        <strain evidence="2 3">JCM 17928</strain>
    </source>
</reference>
<accession>A0A6N8HID2</accession>
<dbReference type="Proteomes" id="UP000433945">
    <property type="component" value="Unassembled WGS sequence"/>
</dbReference>
<dbReference type="PANTHER" id="PTHR32060:SF22">
    <property type="entry name" value="CARBOXYL-TERMINAL-PROCESSING PEPTIDASE 3, CHLOROPLASTIC"/>
    <property type="match status" value="1"/>
</dbReference>